<name>A0ABU4CSG3_RHOJO</name>
<accession>A0ABU4CSG3</accession>
<sequence>MTLPTTEPTAAIDAQPGRRELPTKKRGNGGIVKFFESYALLILLLAMVVFFSVWPQTSEVFPTAANLRILVASQAVLGVVALGALIPLICGEFDLSVGAVAALSAVLVAETLSAGSPVLVGIAVAVGAGAVVGLANGLIVTRMHVNAVVCTLGMSTIVVGYIRQDTGGLAPPSQIPASLTDFGTGTIVGIPTIFIMLLVIAGATYFILDHTPIGRRIYALGSNPAAAELVGLRTRRLRFVVLFVGAVLCGIAGLLYVARAGGADPKLSGTFTLPALAAAFLSAASVRPGRYNVWGAIIAIYFLAVLNNGLNLAGAQPYISDYLSGGALILGVALAAILRRRNQRA</sequence>
<dbReference type="PANTHER" id="PTHR32196:SF71">
    <property type="entry name" value="AUTOINDUCER 2 IMPORT SYSTEM PERMEASE PROTEIN LSRD"/>
    <property type="match status" value="1"/>
</dbReference>
<evidence type="ECO:0000256" key="4">
    <source>
        <dbReference type="ARBA" id="ARBA00022519"/>
    </source>
</evidence>
<dbReference type="Pfam" id="PF02653">
    <property type="entry name" value="BPD_transp_2"/>
    <property type="match status" value="1"/>
</dbReference>
<organism evidence="10 11">
    <name type="scientific">Rhodococcus jostii</name>
    <dbReference type="NCBI Taxonomy" id="132919"/>
    <lineage>
        <taxon>Bacteria</taxon>
        <taxon>Bacillati</taxon>
        <taxon>Actinomycetota</taxon>
        <taxon>Actinomycetes</taxon>
        <taxon>Mycobacteriales</taxon>
        <taxon>Nocardiaceae</taxon>
        <taxon>Rhodococcus</taxon>
    </lineage>
</organism>
<keyword evidence="7 9" id="KW-0472">Membrane</keyword>
<dbReference type="PANTHER" id="PTHR32196">
    <property type="entry name" value="ABC TRANSPORTER PERMEASE PROTEIN YPHD-RELATED-RELATED"/>
    <property type="match status" value="1"/>
</dbReference>
<comment type="caution">
    <text evidence="10">The sequence shown here is derived from an EMBL/GenBank/DDBJ whole genome shotgun (WGS) entry which is preliminary data.</text>
</comment>
<evidence type="ECO:0000256" key="3">
    <source>
        <dbReference type="ARBA" id="ARBA00022475"/>
    </source>
</evidence>
<gene>
    <name evidence="10" type="ORF">R3Q59_39105</name>
</gene>
<keyword evidence="11" id="KW-1185">Reference proteome</keyword>
<feature type="transmembrane region" description="Helical" evidence="9">
    <location>
        <begin position="145"/>
        <end position="162"/>
    </location>
</feature>
<evidence type="ECO:0000256" key="2">
    <source>
        <dbReference type="ARBA" id="ARBA00022448"/>
    </source>
</evidence>
<dbReference type="EMBL" id="JAWLKA010000039">
    <property type="protein sequence ID" value="MDV6286494.1"/>
    <property type="molecule type" value="Genomic_DNA"/>
</dbReference>
<evidence type="ECO:0000313" key="11">
    <source>
        <dbReference type="Proteomes" id="UP001185737"/>
    </source>
</evidence>
<evidence type="ECO:0000256" key="1">
    <source>
        <dbReference type="ARBA" id="ARBA00004651"/>
    </source>
</evidence>
<dbReference type="Proteomes" id="UP001185737">
    <property type="component" value="Unassembled WGS sequence"/>
</dbReference>
<keyword evidence="2" id="KW-0813">Transport</keyword>
<dbReference type="RefSeq" id="WP_317571528.1">
    <property type="nucleotide sequence ID" value="NZ_JAWLKA010000039.1"/>
</dbReference>
<feature type="transmembrane region" description="Helical" evidence="9">
    <location>
        <begin position="182"/>
        <end position="208"/>
    </location>
</feature>
<comment type="subcellular location">
    <subcellularLocation>
        <location evidence="1">Cell membrane</location>
        <topology evidence="1">Multi-pass membrane protein</topology>
    </subcellularLocation>
</comment>
<feature type="transmembrane region" description="Helical" evidence="9">
    <location>
        <begin position="66"/>
        <end position="86"/>
    </location>
</feature>
<evidence type="ECO:0000313" key="10">
    <source>
        <dbReference type="EMBL" id="MDV6286494.1"/>
    </source>
</evidence>
<keyword evidence="3" id="KW-1003">Cell membrane</keyword>
<feature type="transmembrane region" description="Helical" evidence="9">
    <location>
        <begin position="34"/>
        <end position="54"/>
    </location>
</feature>
<evidence type="ECO:0000256" key="7">
    <source>
        <dbReference type="ARBA" id="ARBA00023136"/>
    </source>
</evidence>
<evidence type="ECO:0000256" key="6">
    <source>
        <dbReference type="ARBA" id="ARBA00022989"/>
    </source>
</evidence>
<feature type="transmembrane region" description="Helical" evidence="9">
    <location>
        <begin position="93"/>
        <end position="112"/>
    </location>
</feature>
<dbReference type="InterPro" id="IPR001851">
    <property type="entry name" value="ABC_transp_permease"/>
</dbReference>
<feature type="transmembrane region" description="Helical" evidence="9">
    <location>
        <begin position="293"/>
        <end position="310"/>
    </location>
</feature>
<evidence type="ECO:0000256" key="8">
    <source>
        <dbReference type="ARBA" id="ARBA00039381"/>
    </source>
</evidence>
<reference evidence="10 11" key="1">
    <citation type="submission" date="2023-10" db="EMBL/GenBank/DDBJ databases">
        <title>Development of a sustainable strategy for remediation of hydrocarbon-contaminated territories based on the waste exchange concept.</title>
        <authorList>
            <person name="Krivoruchko A."/>
        </authorList>
    </citation>
    <scope>NUCLEOTIDE SEQUENCE [LARGE SCALE GENOMIC DNA]</scope>
    <source>
        <strain evidence="10 11">IEGM 60</strain>
    </source>
</reference>
<keyword evidence="5 9" id="KW-0812">Transmembrane</keyword>
<proteinExistence type="predicted"/>
<evidence type="ECO:0000256" key="9">
    <source>
        <dbReference type="SAM" id="Phobius"/>
    </source>
</evidence>
<keyword evidence="4" id="KW-0997">Cell inner membrane</keyword>
<feature type="transmembrane region" description="Helical" evidence="9">
    <location>
        <begin position="270"/>
        <end position="286"/>
    </location>
</feature>
<feature type="transmembrane region" description="Helical" evidence="9">
    <location>
        <begin position="322"/>
        <end position="338"/>
    </location>
</feature>
<dbReference type="CDD" id="cd06579">
    <property type="entry name" value="TM_PBP1_transp_AraH_like"/>
    <property type="match status" value="1"/>
</dbReference>
<evidence type="ECO:0000256" key="5">
    <source>
        <dbReference type="ARBA" id="ARBA00022692"/>
    </source>
</evidence>
<feature type="transmembrane region" description="Helical" evidence="9">
    <location>
        <begin position="239"/>
        <end position="258"/>
    </location>
</feature>
<protein>
    <recommendedName>
        <fullName evidence="8">Autoinducer 2 import system permease protein LsrD</fullName>
    </recommendedName>
</protein>
<feature type="transmembrane region" description="Helical" evidence="9">
    <location>
        <begin position="118"/>
        <end position="138"/>
    </location>
</feature>
<keyword evidence="6 9" id="KW-1133">Transmembrane helix</keyword>